<feature type="transmembrane region" description="Helical" evidence="1">
    <location>
        <begin position="124"/>
        <end position="143"/>
    </location>
</feature>
<dbReference type="NCBIfam" id="NF041644">
    <property type="entry name" value="CBO0543_fam"/>
    <property type="match status" value="1"/>
</dbReference>
<keyword evidence="1" id="KW-1133">Transmembrane helix</keyword>
<feature type="transmembrane region" description="Helical" evidence="1">
    <location>
        <begin position="92"/>
        <end position="112"/>
    </location>
</feature>
<dbReference type="AlphaFoldDB" id="S0FIZ8"/>
<evidence type="ECO:0000313" key="2">
    <source>
        <dbReference type="EMBL" id="EMS70196.1"/>
    </source>
</evidence>
<proteinExistence type="predicted"/>
<gene>
    <name evidence="2" type="ORF">CTER_3972</name>
</gene>
<dbReference type="eggNOG" id="ENOG502ZW7N">
    <property type="taxonomic scope" value="Bacteria"/>
</dbReference>
<comment type="caution">
    <text evidence="2">The sequence shown here is derived from an EMBL/GenBank/DDBJ whole genome shotgun (WGS) entry which is preliminary data.</text>
</comment>
<accession>S0FIZ8</accession>
<feature type="transmembrane region" description="Helical" evidence="1">
    <location>
        <begin position="67"/>
        <end position="85"/>
    </location>
</feature>
<dbReference type="RefSeq" id="WP_004628736.1">
    <property type="nucleotide sequence ID" value="NZ_AORV01000058.1"/>
</dbReference>
<feature type="transmembrane region" description="Helical" evidence="1">
    <location>
        <begin position="28"/>
        <end position="47"/>
    </location>
</feature>
<reference evidence="2 3" key="1">
    <citation type="journal article" date="2013" name="Genome Announc.">
        <title>Draft Genome Sequence of the Cellulolytic, Mesophilic, Anaerobic Bacterium Clostridium termitidis Strain CT1112 (DSM 5398).</title>
        <authorList>
            <person name="Lal S."/>
            <person name="Ramachandran U."/>
            <person name="Zhang X."/>
            <person name="Munir R."/>
            <person name="Sparling R."/>
            <person name="Levin D.B."/>
        </authorList>
    </citation>
    <scope>NUCLEOTIDE SEQUENCE [LARGE SCALE GENOMIC DNA]</scope>
    <source>
        <strain evidence="2 3">CT1112</strain>
    </source>
</reference>
<sequence>MFQLQFWIFLVITVSLALLSTRKKFTFIDFQIIIMIIAITMSLDMIFCKQLNLYHYVNADYRGWYSFWANFIIAPSLGIIFIKFVPKSLRNIVLYILIWPVLLTALELFILKPANIVIYRGWRPFPYSLIGYILCFIIECIYFESLKKRLK</sequence>
<keyword evidence="1" id="KW-0812">Transmembrane</keyword>
<evidence type="ECO:0000256" key="1">
    <source>
        <dbReference type="SAM" id="Phobius"/>
    </source>
</evidence>
<keyword evidence="1" id="KW-0472">Membrane</keyword>
<name>S0FIZ8_RUMCE</name>
<dbReference type="Proteomes" id="UP000014155">
    <property type="component" value="Unassembled WGS sequence"/>
</dbReference>
<feature type="transmembrane region" description="Helical" evidence="1">
    <location>
        <begin position="6"/>
        <end position="21"/>
    </location>
</feature>
<keyword evidence="3" id="KW-1185">Reference proteome</keyword>
<dbReference type="InterPro" id="IPR048147">
    <property type="entry name" value="CBO0543-like"/>
</dbReference>
<protein>
    <submittedName>
        <fullName evidence="2">Uncharacterized protein</fullName>
    </submittedName>
</protein>
<evidence type="ECO:0000313" key="3">
    <source>
        <dbReference type="Proteomes" id="UP000014155"/>
    </source>
</evidence>
<dbReference type="EMBL" id="AORV01000058">
    <property type="protein sequence ID" value="EMS70196.1"/>
    <property type="molecule type" value="Genomic_DNA"/>
</dbReference>
<organism evidence="2 3">
    <name type="scientific">Ruminiclostridium cellobioparum subsp. termitidis CT1112</name>
    <dbReference type="NCBI Taxonomy" id="1195236"/>
    <lineage>
        <taxon>Bacteria</taxon>
        <taxon>Bacillati</taxon>
        <taxon>Bacillota</taxon>
        <taxon>Clostridia</taxon>
        <taxon>Eubacteriales</taxon>
        <taxon>Oscillospiraceae</taxon>
        <taxon>Ruminiclostridium</taxon>
    </lineage>
</organism>